<proteinExistence type="predicted"/>
<feature type="region of interest" description="Disordered" evidence="1">
    <location>
        <begin position="73"/>
        <end position="156"/>
    </location>
</feature>
<name>A0A8T0IC91_CERPU</name>
<protein>
    <submittedName>
        <fullName evidence="2">Uncharacterized protein</fullName>
    </submittedName>
</protein>
<feature type="compositionally biased region" description="Polar residues" evidence="1">
    <location>
        <begin position="125"/>
        <end position="148"/>
    </location>
</feature>
<evidence type="ECO:0000313" key="2">
    <source>
        <dbReference type="EMBL" id="KAG0581364.1"/>
    </source>
</evidence>
<comment type="caution">
    <text evidence="2">The sequence shown here is derived from an EMBL/GenBank/DDBJ whole genome shotgun (WGS) entry which is preliminary data.</text>
</comment>
<gene>
    <name evidence="2" type="ORF">KC19_4G245300</name>
</gene>
<dbReference type="AlphaFoldDB" id="A0A8T0IC91"/>
<sequence>MAAPCVARPRPGAAFLTRDGNPVSEGATGVTEGEGQSVFRNAACRRAPRGSDFAVGPLVFEAISGATGFAVSSAGSASCGEDSRNFPSTSACSWHVASTPAPSSSSPMASSTTSSTITAARGRIASNTPSAPSNVSGMTSSPLFSTPPNGRASGDC</sequence>
<feature type="compositionally biased region" description="Low complexity" evidence="1">
    <location>
        <begin position="97"/>
        <end position="120"/>
    </location>
</feature>
<organism evidence="2 3">
    <name type="scientific">Ceratodon purpureus</name>
    <name type="common">Fire moss</name>
    <name type="synonym">Dicranum purpureum</name>
    <dbReference type="NCBI Taxonomy" id="3225"/>
    <lineage>
        <taxon>Eukaryota</taxon>
        <taxon>Viridiplantae</taxon>
        <taxon>Streptophyta</taxon>
        <taxon>Embryophyta</taxon>
        <taxon>Bryophyta</taxon>
        <taxon>Bryophytina</taxon>
        <taxon>Bryopsida</taxon>
        <taxon>Dicranidae</taxon>
        <taxon>Pseudoditrichales</taxon>
        <taxon>Ditrichaceae</taxon>
        <taxon>Ceratodon</taxon>
    </lineage>
</organism>
<evidence type="ECO:0000256" key="1">
    <source>
        <dbReference type="SAM" id="MobiDB-lite"/>
    </source>
</evidence>
<reference evidence="2" key="1">
    <citation type="submission" date="2020-06" db="EMBL/GenBank/DDBJ databases">
        <title>WGS assembly of Ceratodon purpureus strain R40.</title>
        <authorList>
            <person name="Carey S.B."/>
            <person name="Jenkins J."/>
            <person name="Shu S."/>
            <person name="Lovell J.T."/>
            <person name="Sreedasyam A."/>
            <person name="Maumus F."/>
            <person name="Tiley G.P."/>
            <person name="Fernandez-Pozo N."/>
            <person name="Barry K."/>
            <person name="Chen C."/>
            <person name="Wang M."/>
            <person name="Lipzen A."/>
            <person name="Daum C."/>
            <person name="Saski C.A."/>
            <person name="Payton A.C."/>
            <person name="Mcbreen J.C."/>
            <person name="Conrad R.E."/>
            <person name="Kollar L.M."/>
            <person name="Olsson S."/>
            <person name="Huttunen S."/>
            <person name="Landis J.B."/>
            <person name="Wickett N.J."/>
            <person name="Johnson M.G."/>
            <person name="Rensing S.A."/>
            <person name="Grimwood J."/>
            <person name="Schmutz J."/>
            <person name="Mcdaniel S.F."/>
        </authorList>
    </citation>
    <scope>NUCLEOTIDE SEQUENCE</scope>
    <source>
        <strain evidence="2">R40</strain>
    </source>
</reference>
<evidence type="ECO:0000313" key="3">
    <source>
        <dbReference type="Proteomes" id="UP000822688"/>
    </source>
</evidence>
<accession>A0A8T0IC91</accession>
<dbReference type="EMBL" id="CM026424">
    <property type="protein sequence ID" value="KAG0581364.1"/>
    <property type="molecule type" value="Genomic_DNA"/>
</dbReference>
<keyword evidence="3" id="KW-1185">Reference proteome</keyword>
<dbReference type="Proteomes" id="UP000822688">
    <property type="component" value="Chromosome 4"/>
</dbReference>